<evidence type="ECO:0000313" key="10">
    <source>
        <dbReference type="Proteomes" id="UP000332933"/>
    </source>
</evidence>
<dbReference type="Gene3D" id="3.30.200.20">
    <property type="entry name" value="Phosphorylase Kinase, domain 1"/>
    <property type="match status" value="1"/>
</dbReference>
<dbReference type="SMART" id="SM00220">
    <property type="entry name" value="S_TKc"/>
    <property type="match status" value="1"/>
</dbReference>
<evidence type="ECO:0000313" key="9">
    <source>
        <dbReference type="EMBL" id="VFT89160.1"/>
    </source>
</evidence>
<feature type="domain" description="Protein kinase" evidence="7">
    <location>
        <begin position="399"/>
        <end position="662"/>
    </location>
</feature>
<dbReference type="Proteomes" id="UP000332933">
    <property type="component" value="Unassembled WGS sequence"/>
</dbReference>
<evidence type="ECO:0000256" key="1">
    <source>
        <dbReference type="ARBA" id="ARBA00022527"/>
    </source>
</evidence>
<dbReference type="PANTHER" id="PTHR44329">
    <property type="entry name" value="SERINE/THREONINE-PROTEIN KINASE TNNI3K-RELATED"/>
    <property type="match status" value="1"/>
</dbReference>
<keyword evidence="5" id="KW-0472">Membrane</keyword>
<dbReference type="Gene3D" id="1.10.510.10">
    <property type="entry name" value="Transferase(Phosphotransferase) domain 1"/>
    <property type="match status" value="1"/>
</dbReference>
<feature type="transmembrane region" description="Helical" evidence="5">
    <location>
        <begin position="328"/>
        <end position="351"/>
    </location>
</feature>
<dbReference type="EMBL" id="VJMH01005350">
    <property type="protein sequence ID" value="KAF0696977.1"/>
    <property type="molecule type" value="Genomic_DNA"/>
</dbReference>
<proteinExistence type="predicted"/>
<dbReference type="SUPFAM" id="SSF56112">
    <property type="entry name" value="Protein kinase-like (PK-like)"/>
    <property type="match status" value="1"/>
</dbReference>
<dbReference type="GO" id="GO:0005524">
    <property type="term" value="F:ATP binding"/>
    <property type="evidence" value="ECO:0007669"/>
    <property type="project" value="UniProtKB-UniRule"/>
</dbReference>
<keyword evidence="5" id="KW-1133">Transmembrane helix</keyword>
<dbReference type="InterPro" id="IPR051681">
    <property type="entry name" value="Ser/Thr_Kinases-Pseudokinases"/>
</dbReference>
<evidence type="ECO:0000259" key="7">
    <source>
        <dbReference type="PROSITE" id="PS50011"/>
    </source>
</evidence>
<dbReference type="InterPro" id="IPR000719">
    <property type="entry name" value="Prot_kinase_dom"/>
</dbReference>
<dbReference type="PROSITE" id="PS00107">
    <property type="entry name" value="PROTEIN_KINASE_ATP"/>
    <property type="match status" value="1"/>
</dbReference>
<dbReference type="InterPro" id="IPR001245">
    <property type="entry name" value="Ser-Thr/Tyr_kinase_cat_dom"/>
</dbReference>
<evidence type="ECO:0000256" key="6">
    <source>
        <dbReference type="SAM" id="SignalP"/>
    </source>
</evidence>
<name>A0A485KV92_9STRA</name>
<evidence type="ECO:0000256" key="3">
    <source>
        <dbReference type="ARBA" id="ARBA00022840"/>
    </source>
</evidence>
<reference evidence="9 10" key="1">
    <citation type="submission" date="2019-03" db="EMBL/GenBank/DDBJ databases">
        <authorList>
            <person name="Gaulin E."/>
            <person name="Dumas B."/>
        </authorList>
    </citation>
    <scope>NUCLEOTIDE SEQUENCE [LARGE SCALE GENOMIC DNA]</scope>
    <source>
        <strain evidence="9">CBS 568.67</strain>
    </source>
</reference>
<keyword evidence="1" id="KW-0723">Serine/threonine-protein kinase</keyword>
<dbReference type="PRINTS" id="PR00109">
    <property type="entry name" value="TYRKINASE"/>
</dbReference>
<keyword evidence="1" id="KW-0418">Kinase</keyword>
<dbReference type="InterPro" id="IPR017441">
    <property type="entry name" value="Protein_kinase_ATP_BS"/>
</dbReference>
<reference evidence="8" key="2">
    <citation type="submission" date="2019-06" db="EMBL/GenBank/DDBJ databases">
        <title>Genomics analysis of Aphanomyces spp. identifies a new class of oomycete effector associated with host adaptation.</title>
        <authorList>
            <person name="Gaulin E."/>
        </authorList>
    </citation>
    <scope>NUCLEOTIDE SEQUENCE</scope>
    <source>
        <strain evidence="8">CBS 578.67</strain>
    </source>
</reference>
<feature type="binding site" evidence="4">
    <location>
        <position position="426"/>
    </location>
    <ligand>
        <name>ATP</name>
        <dbReference type="ChEBI" id="CHEBI:30616"/>
    </ligand>
</feature>
<evidence type="ECO:0000313" key="8">
    <source>
        <dbReference type="EMBL" id="KAF0696977.1"/>
    </source>
</evidence>
<accession>A0A485KV92</accession>
<feature type="chain" id="PRO_5033826116" evidence="6">
    <location>
        <begin position="16"/>
        <end position="672"/>
    </location>
</feature>
<feature type="signal peptide" evidence="6">
    <location>
        <begin position="1"/>
        <end position="15"/>
    </location>
</feature>
<keyword evidence="2 4" id="KW-0547">Nucleotide-binding</keyword>
<keyword evidence="10" id="KW-1185">Reference proteome</keyword>
<keyword evidence="1" id="KW-0808">Transferase</keyword>
<dbReference type="PANTHER" id="PTHR44329:SF214">
    <property type="entry name" value="PROTEIN KINASE DOMAIN-CONTAINING PROTEIN"/>
    <property type="match status" value="1"/>
</dbReference>
<evidence type="ECO:0000256" key="2">
    <source>
        <dbReference type="ARBA" id="ARBA00022741"/>
    </source>
</evidence>
<keyword evidence="3 4" id="KW-0067">ATP-binding</keyword>
<feature type="transmembrane region" description="Helical" evidence="5">
    <location>
        <begin position="401"/>
        <end position="420"/>
    </location>
</feature>
<dbReference type="InterPro" id="IPR008271">
    <property type="entry name" value="Ser/Thr_kinase_AS"/>
</dbReference>
<dbReference type="OrthoDB" id="164695at2759"/>
<evidence type="ECO:0000256" key="5">
    <source>
        <dbReference type="SAM" id="Phobius"/>
    </source>
</evidence>
<dbReference type="PROSITE" id="PS00108">
    <property type="entry name" value="PROTEIN_KINASE_ST"/>
    <property type="match status" value="1"/>
</dbReference>
<dbReference type="Pfam" id="PF00069">
    <property type="entry name" value="Pkinase"/>
    <property type="match status" value="1"/>
</dbReference>
<protein>
    <submittedName>
        <fullName evidence="9">Aste57867_12308 protein</fullName>
    </submittedName>
</protein>
<dbReference type="GO" id="GO:0004674">
    <property type="term" value="F:protein serine/threonine kinase activity"/>
    <property type="evidence" value="ECO:0007669"/>
    <property type="project" value="UniProtKB-KW"/>
</dbReference>
<gene>
    <name evidence="9" type="primary">Aste57867_12308</name>
    <name evidence="8" type="ORF">As57867_012262</name>
    <name evidence="9" type="ORF">ASTE57867_12308</name>
</gene>
<dbReference type="AlphaFoldDB" id="A0A485KV92"/>
<dbReference type="PROSITE" id="PS50011">
    <property type="entry name" value="PROTEIN_KINASE_DOM"/>
    <property type="match status" value="1"/>
</dbReference>
<dbReference type="EMBL" id="CAADRA010005371">
    <property type="protein sequence ID" value="VFT89160.1"/>
    <property type="molecule type" value="Genomic_DNA"/>
</dbReference>
<keyword evidence="6" id="KW-0732">Signal</keyword>
<organism evidence="9 10">
    <name type="scientific">Aphanomyces stellatus</name>
    <dbReference type="NCBI Taxonomy" id="120398"/>
    <lineage>
        <taxon>Eukaryota</taxon>
        <taxon>Sar</taxon>
        <taxon>Stramenopiles</taxon>
        <taxon>Oomycota</taxon>
        <taxon>Saprolegniomycetes</taxon>
        <taxon>Saprolegniales</taxon>
        <taxon>Verrucalvaceae</taxon>
        <taxon>Aphanomyces</taxon>
    </lineage>
</organism>
<keyword evidence="5" id="KW-0812">Transmembrane</keyword>
<evidence type="ECO:0000256" key="4">
    <source>
        <dbReference type="PROSITE-ProRule" id="PRU10141"/>
    </source>
</evidence>
<dbReference type="InterPro" id="IPR011009">
    <property type="entry name" value="Kinase-like_dom_sf"/>
</dbReference>
<sequence length="672" mass="73126">MKRLTVAVAAVATAALECPYTSVPFGNITIADKAFCPAAALDGTCVVDKTCAVVDSKNKEIIGNFGDLNASVTVLSFKTESTRQASCNLTLATLPNFITEIRFEGFVNVIVPANFKWPASLVTLGFKYAGTQRYAPAIPATVTDLSLNADSIDQPRIVPSSIKHLALDTTASIGEMDATSVTSLSIGRGSRITNLKLTKKLVSLRFESSVIERWIMDGDTYDALNQLTPRGNFTNGVMPTVDGHPQGVYYDVAYLIPLSISTSQAECDASQGQLKQLWQYRQLFSQVYGKGGSNNVVVEKNIPFLVCVTSANNNNSTSLPIVDNSTGLGTGATVGIAVGAIALVSLVAFLVMRSRQKQSREDTYQSATPTTTAATYLNDDDSQLKMQMLEMLRLDGRALQLVRVVGAGAFANVWLGTYYGQHVAVKTLHSNKVTLLQVQAFIQEIALMGSFESPYIVRLIGAVWTRPSDVQGVMELMTGGDLKDHLTAHTPEAFPWSDKYLHIHSIVEGLVYLHSLDIIHRDLKSRNVLLDAEKGTKLTDFGVSKEDMQATMTVGVGTFRWMAPEVIQDMQYTVAADIYSLGCLLSEFSTHHIPYEDLKNPVNGQPMADSAIMVKVVSGTLQPSFRQDCPGWLRELALRCLANEPDERPTAAQVAYSMQSKLKELASSLYAL</sequence>